<dbReference type="AlphaFoldDB" id="B4N5F9"/>
<dbReference type="OMA" id="YSSYDMP"/>
<feature type="region of interest" description="Disordered" evidence="2">
    <location>
        <begin position="289"/>
        <end position="329"/>
    </location>
</feature>
<accession>B4N5F9</accession>
<evidence type="ECO:0000313" key="3">
    <source>
        <dbReference type="EMBL" id="EDW79598.1"/>
    </source>
</evidence>
<dbReference type="Proteomes" id="UP000007798">
    <property type="component" value="Unassembled WGS sequence"/>
</dbReference>
<dbReference type="PhylomeDB" id="B4N5F9"/>
<proteinExistence type="predicted"/>
<feature type="region of interest" description="Disordered" evidence="2">
    <location>
        <begin position="583"/>
        <end position="618"/>
    </location>
</feature>
<sequence>MANGNNGNTEDTVNRQEQEQQQQHSDLTGGGGGGVVREGGGGGGIEGGGSELAADLVGGGGDGQIKLDNDALTSSHGGVNDLVADLCLKSGVIGGGYSSYMDNRACTSSSSSSVGGGAAPPSSFSFKHFLNSSGTVTAPSSTVTSVDTAVQTSTGARPKVPQSVSASYMQGTPENGGSGGGGGGGASSASSKMKRSPRFSSFDSQASLAEYAACGSGPGITGSRIQRPDLRLHQNEDFDSDHVALSQVRNTRLYDERLGDDDIFPSAASNLQTSSSGHTRYVPRSYSSYDTACSSSSTSIGSSSSPRRRPLSGNRDLRPNRLVLAAPPPKLKLDLPLDMAKTSTASGSSNGGGGLPDFVQDHLPDGAPTWCSPPNSPLGAAEAPLDRAIGALSLPSAAQSCSSLPAPPIEAPYSLFTAALPVSSSSELGTGSTVKMLPDFLADGPILHSSQRLADVAIGLPFNSMDSPPPLLQQQQQQQQQEATAALRLENERLQRELQELRVELQSQSRRAQDSEQQLFQLVEAQRRREAMASSANAQTTQRLRRQVVQLEAELLSIRASGGVNRSSSDGAVGGTASLDGVGGESILNTPGGGSISNSGASSSTTTTTTRPPSRTHQLSRDLLRAADNAEQNLRQLLVGVDNLRQMAANLEQQPGSTSTPRSPDPYTDFN</sequence>
<dbReference type="EMBL" id="CH964101">
    <property type="protein sequence ID" value="EDW79598.1"/>
    <property type="molecule type" value="Genomic_DNA"/>
</dbReference>
<reference evidence="3 4" key="1">
    <citation type="journal article" date="2007" name="Nature">
        <title>Evolution of genes and genomes on the Drosophila phylogeny.</title>
        <authorList>
            <consortium name="Drosophila 12 Genomes Consortium"/>
            <person name="Clark A.G."/>
            <person name="Eisen M.B."/>
            <person name="Smith D.R."/>
            <person name="Bergman C.M."/>
            <person name="Oliver B."/>
            <person name="Markow T.A."/>
            <person name="Kaufman T.C."/>
            <person name="Kellis M."/>
            <person name="Gelbart W."/>
            <person name="Iyer V.N."/>
            <person name="Pollard D.A."/>
            <person name="Sackton T.B."/>
            <person name="Larracuente A.M."/>
            <person name="Singh N.D."/>
            <person name="Abad J.P."/>
            <person name="Abt D.N."/>
            <person name="Adryan B."/>
            <person name="Aguade M."/>
            <person name="Akashi H."/>
            <person name="Anderson W.W."/>
            <person name="Aquadro C.F."/>
            <person name="Ardell D.H."/>
            <person name="Arguello R."/>
            <person name="Artieri C.G."/>
            <person name="Barbash D.A."/>
            <person name="Barker D."/>
            <person name="Barsanti P."/>
            <person name="Batterham P."/>
            <person name="Batzoglou S."/>
            <person name="Begun D."/>
            <person name="Bhutkar A."/>
            <person name="Blanco E."/>
            <person name="Bosak S.A."/>
            <person name="Bradley R.K."/>
            <person name="Brand A.D."/>
            <person name="Brent M.R."/>
            <person name="Brooks A.N."/>
            <person name="Brown R.H."/>
            <person name="Butlin R.K."/>
            <person name="Caggese C."/>
            <person name="Calvi B.R."/>
            <person name="Bernardo de Carvalho A."/>
            <person name="Caspi A."/>
            <person name="Castrezana S."/>
            <person name="Celniker S.E."/>
            <person name="Chang J.L."/>
            <person name="Chapple C."/>
            <person name="Chatterji S."/>
            <person name="Chinwalla A."/>
            <person name="Civetta A."/>
            <person name="Clifton S.W."/>
            <person name="Comeron J.M."/>
            <person name="Costello J.C."/>
            <person name="Coyne J.A."/>
            <person name="Daub J."/>
            <person name="David R.G."/>
            <person name="Delcher A.L."/>
            <person name="Delehaunty K."/>
            <person name="Do C.B."/>
            <person name="Ebling H."/>
            <person name="Edwards K."/>
            <person name="Eickbush T."/>
            <person name="Evans J.D."/>
            <person name="Filipski A."/>
            <person name="Findeiss S."/>
            <person name="Freyhult E."/>
            <person name="Fulton L."/>
            <person name="Fulton R."/>
            <person name="Garcia A.C."/>
            <person name="Gardiner A."/>
            <person name="Garfield D.A."/>
            <person name="Garvin B.E."/>
            <person name="Gibson G."/>
            <person name="Gilbert D."/>
            <person name="Gnerre S."/>
            <person name="Godfrey J."/>
            <person name="Good R."/>
            <person name="Gotea V."/>
            <person name="Gravely B."/>
            <person name="Greenberg A.J."/>
            <person name="Griffiths-Jones S."/>
            <person name="Gross S."/>
            <person name="Guigo R."/>
            <person name="Gustafson E.A."/>
            <person name="Haerty W."/>
            <person name="Hahn M.W."/>
            <person name="Halligan D.L."/>
            <person name="Halpern A.L."/>
            <person name="Halter G.M."/>
            <person name="Han M.V."/>
            <person name="Heger A."/>
            <person name="Hillier L."/>
            <person name="Hinrichs A.S."/>
            <person name="Holmes I."/>
            <person name="Hoskins R.A."/>
            <person name="Hubisz M.J."/>
            <person name="Hultmark D."/>
            <person name="Huntley M.A."/>
            <person name="Jaffe D.B."/>
            <person name="Jagadeeshan S."/>
            <person name="Jeck W.R."/>
            <person name="Johnson J."/>
            <person name="Jones C.D."/>
            <person name="Jordan W.C."/>
            <person name="Karpen G.H."/>
            <person name="Kataoka E."/>
            <person name="Keightley P.D."/>
            <person name="Kheradpour P."/>
            <person name="Kirkness E.F."/>
            <person name="Koerich L.B."/>
            <person name="Kristiansen K."/>
            <person name="Kudrna D."/>
            <person name="Kulathinal R.J."/>
            <person name="Kumar S."/>
            <person name="Kwok R."/>
            <person name="Lander E."/>
            <person name="Langley C.H."/>
            <person name="Lapoint R."/>
            <person name="Lazzaro B.P."/>
            <person name="Lee S.J."/>
            <person name="Levesque L."/>
            <person name="Li R."/>
            <person name="Lin C.F."/>
            <person name="Lin M.F."/>
            <person name="Lindblad-Toh K."/>
            <person name="Llopart A."/>
            <person name="Long M."/>
            <person name="Low L."/>
            <person name="Lozovsky E."/>
            <person name="Lu J."/>
            <person name="Luo M."/>
            <person name="Machado C.A."/>
            <person name="Makalowski W."/>
            <person name="Marzo M."/>
            <person name="Matsuda M."/>
            <person name="Matzkin L."/>
            <person name="McAllister B."/>
            <person name="McBride C.S."/>
            <person name="McKernan B."/>
            <person name="McKernan K."/>
            <person name="Mendez-Lago M."/>
            <person name="Minx P."/>
            <person name="Mollenhauer M.U."/>
            <person name="Montooth K."/>
            <person name="Mount S.M."/>
            <person name="Mu X."/>
            <person name="Myers E."/>
            <person name="Negre B."/>
            <person name="Newfeld S."/>
            <person name="Nielsen R."/>
            <person name="Noor M.A."/>
            <person name="O'Grady P."/>
            <person name="Pachter L."/>
            <person name="Papaceit M."/>
            <person name="Parisi M.J."/>
            <person name="Parisi M."/>
            <person name="Parts L."/>
            <person name="Pedersen J.S."/>
            <person name="Pesole G."/>
            <person name="Phillippy A.M."/>
            <person name="Ponting C.P."/>
            <person name="Pop M."/>
            <person name="Porcelli D."/>
            <person name="Powell J.R."/>
            <person name="Prohaska S."/>
            <person name="Pruitt K."/>
            <person name="Puig M."/>
            <person name="Quesneville H."/>
            <person name="Ram K.R."/>
            <person name="Rand D."/>
            <person name="Rasmussen M.D."/>
            <person name="Reed L.K."/>
            <person name="Reenan R."/>
            <person name="Reily A."/>
            <person name="Remington K.A."/>
            <person name="Rieger T.T."/>
            <person name="Ritchie M.G."/>
            <person name="Robin C."/>
            <person name="Rogers Y.H."/>
            <person name="Rohde C."/>
            <person name="Rozas J."/>
            <person name="Rubenfield M.J."/>
            <person name="Ruiz A."/>
            <person name="Russo S."/>
            <person name="Salzberg S.L."/>
            <person name="Sanchez-Gracia A."/>
            <person name="Saranga D.J."/>
            <person name="Sato H."/>
            <person name="Schaeffer S.W."/>
            <person name="Schatz M.C."/>
            <person name="Schlenke T."/>
            <person name="Schwartz R."/>
            <person name="Segarra C."/>
            <person name="Singh R.S."/>
            <person name="Sirot L."/>
            <person name="Sirota M."/>
            <person name="Sisneros N.B."/>
            <person name="Smith C.D."/>
            <person name="Smith T.F."/>
            <person name="Spieth J."/>
            <person name="Stage D.E."/>
            <person name="Stark A."/>
            <person name="Stephan W."/>
            <person name="Strausberg R.L."/>
            <person name="Strempel S."/>
            <person name="Sturgill D."/>
            <person name="Sutton G."/>
            <person name="Sutton G.G."/>
            <person name="Tao W."/>
            <person name="Teichmann S."/>
            <person name="Tobari Y.N."/>
            <person name="Tomimura Y."/>
            <person name="Tsolas J.M."/>
            <person name="Valente V.L."/>
            <person name="Venter E."/>
            <person name="Venter J.C."/>
            <person name="Vicario S."/>
            <person name="Vieira F.G."/>
            <person name="Vilella A.J."/>
            <person name="Villasante A."/>
            <person name="Walenz B."/>
            <person name="Wang J."/>
            <person name="Wasserman M."/>
            <person name="Watts T."/>
            <person name="Wilson D."/>
            <person name="Wilson R.K."/>
            <person name="Wing R.A."/>
            <person name="Wolfner M.F."/>
            <person name="Wong A."/>
            <person name="Wong G.K."/>
            <person name="Wu C.I."/>
            <person name="Wu G."/>
            <person name="Yamamoto D."/>
            <person name="Yang H.P."/>
            <person name="Yang S.P."/>
            <person name="Yorke J.A."/>
            <person name="Yoshida K."/>
            <person name="Zdobnov E."/>
            <person name="Zhang P."/>
            <person name="Zhang Y."/>
            <person name="Zimin A.V."/>
            <person name="Baldwin J."/>
            <person name="Abdouelleil A."/>
            <person name="Abdulkadir J."/>
            <person name="Abebe A."/>
            <person name="Abera B."/>
            <person name="Abreu J."/>
            <person name="Acer S.C."/>
            <person name="Aftuck L."/>
            <person name="Alexander A."/>
            <person name="An P."/>
            <person name="Anderson E."/>
            <person name="Anderson S."/>
            <person name="Arachi H."/>
            <person name="Azer M."/>
            <person name="Bachantsang P."/>
            <person name="Barry A."/>
            <person name="Bayul T."/>
            <person name="Berlin A."/>
            <person name="Bessette D."/>
            <person name="Bloom T."/>
            <person name="Blye J."/>
            <person name="Boguslavskiy L."/>
            <person name="Bonnet C."/>
            <person name="Boukhgalter B."/>
            <person name="Bourzgui I."/>
            <person name="Brown A."/>
            <person name="Cahill P."/>
            <person name="Channer S."/>
            <person name="Cheshatsang Y."/>
            <person name="Chuda L."/>
            <person name="Citroen M."/>
            <person name="Collymore A."/>
            <person name="Cooke P."/>
            <person name="Costello M."/>
            <person name="D'Aco K."/>
            <person name="Daza R."/>
            <person name="De Haan G."/>
            <person name="DeGray S."/>
            <person name="DeMaso C."/>
            <person name="Dhargay N."/>
            <person name="Dooley K."/>
            <person name="Dooley E."/>
            <person name="Doricent M."/>
            <person name="Dorje P."/>
            <person name="Dorjee K."/>
            <person name="Dupes A."/>
            <person name="Elong R."/>
            <person name="Falk J."/>
            <person name="Farina A."/>
            <person name="Faro S."/>
            <person name="Ferguson D."/>
            <person name="Fisher S."/>
            <person name="Foley C.D."/>
            <person name="Franke A."/>
            <person name="Friedrich D."/>
            <person name="Gadbois L."/>
            <person name="Gearin G."/>
            <person name="Gearin C.R."/>
            <person name="Giannoukos G."/>
            <person name="Goode T."/>
            <person name="Graham J."/>
            <person name="Grandbois E."/>
            <person name="Grewal S."/>
            <person name="Gyaltsen K."/>
            <person name="Hafez N."/>
            <person name="Hagos B."/>
            <person name="Hall J."/>
            <person name="Henson C."/>
            <person name="Hollinger A."/>
            <person name="Honan T."/>
            <person name="Huard M.D."/>
            <person name="Hughes L."/>
            <person name="Hurhula B."/>
            <person name="Husby M.E."/>
            <person name="Kamat A."/>
            <person name="Kanga B."/>
            <person name="Kashin S."/>
            <person name="Khazanovich D."/>
            <person name="Kisner P."/>
            <person name="Lance K."/>
            <person name="Lara M."/>
            <person name="Lee W."/>
            <person name="Lennon N."/>
            <person name="Letendre F."/>
            <person name="LeVine R."/>
            <person name="Lipovsky A."/>
            <person name="Liu X."/>
            <person name="Liu J."/>
            <person name="Liu S."/>
            <person name="Lokyitsang T."/>
            <person name="Lokyitsang Y."/>
            <person name="Lubonja R."/>
            <person name="Lui A."/>
            <person name="MacDonald P."/>
            <person name="Magnisalis V."/>
            <person name="Maru K."/>
            <person name="Matthews C."/>
            <person name="McCusker W."/>
            <person name="McDonough S."/>
            <person name="Mehta T."/>
            <person name="Meldrim J."/>
            <person name="Meneus L."/>
            <person name="Mihai O."/>
            <person name="Mihalev A."/>
            <person name="Mihova T."/>
            <person name="Mittelman R."/>
            <person name="Mlenga V."/>
            <person name="Montmayeur A."/>
            <person name="Mulrain L."/>
            <person name="Navidi A."/>
            <person name="Naylor J."/>
            <person name="Negash T."/>
            <person name="Nguyen T."/>
            <person name="Nguyen N."/>
            <person name="Nicol R."/>
            <person name="Norbu C."/>
            <person name="Norbu N."/>
            <person name="Novod N."/>
            <person name="O'Neill B."/>
            <person name="Osman S."/>
            <person name="Markiewicz E."/>
            <person name="Oyono O.L."/>
            <person name="Patti C."/>
            <person name="Phunkhang P."/>
            <person name="Pierre F."/>
            <person name="Priest M."/>
            <person name="Raghuraman S."/>
            <person name="Rege F."/>
            <person name="Reyes R."/>
            <person name="Rise C."/>
            <person name="Rogov P."/>
            <person name="Ross K."/>
            <person name="Ryan E."/>
            <person name="Settipalli S."/>
            <person name="Shea T."/>
            <person name="Sherpa N."/>
            <person name="Shi L."/>
            <person name="Shih D."/>
            <person name="Sparrow T."/>
            <person name="Spaulding J."/>
            <person name="Stalker J."/>
            <person name="Stange-Thomann N."/>
            <person name="Stavropoulos S."/>
            <person name="Stone C."/>
            <person name="Strader C."/>
            <person name="Tesfaye S."/>
            <person name="Thomson T."/>
            <person name="Thoulutsang Y."/>
            <person name="Thoulutsang D."/>
            <person name="Topham K."/>
            <person name="Topping I."/>
            <person name="Tsamla T."/>
            <person name="Vassiliev H."/>
            <person name="Vo A."/>
            <person name="Wangchuk T."/>
            <person name="Wangdi T."/>
            <person name="Weiand M."/>
            <person name="Wilkinson J."/>
            <person name="Wilson A."/>
            <person name="Yadav S."/>
            <person name="Young G."/>
            <person name="Yu Q."/>
            <person name="Zembek L."/>
            <person name="Zhong D."/>
            <person name="Zimmer A."/>
            <person name="Zwirko Z."/>
            <person name="Jaffe D.B."/>
            <person name="Alvarez P."/>
            <person name="Brockman W."/>
            <person name="Butler J."/>
            <person name="Chin C."/>
            <person name="Gnerre S."/>
            <person name="Grabherr M."/>
            <person name="Kleber M."/>
            <person name="Mauceli E."/>
            <person name="MacCallum I."/>
        </authorList>
    </citation>
    <scope>NUCLEOTIDE SEQUENCE [LARGE SCALE GENOMIC DNA]</scope>
    <source>
        <strain evidence="4">Tucson 14030-0811.24</strain>
    </source>
</reference>
<evidence type="ECO:0000256" key="1">
    <source>
        <dbReference type="SAM" id="Coils"/>
    </source>
</evidence>
<feature type="compositionally biased region" description="Low complexity" evidence="2">
    <location>
        <begin position="135"/>
        <end position="154"/>
    </location>
</feature>
<feature type="compositionally biased region" description="Polar residues" evidence="2">
    <location>
        <begin position="162"/>
        <end position="173"/>
    </location>
</feature>
<protein>
    <submittedName>
        <fullName evidence="3">GK20567</fullName>
    </submittedName>
</protein>
<feature type="region of interest" description="Disordered" evidence="2">
    <location>
        <begin position="1"/>
        <end position="74"/>
    </location>
</feature>
<dbReference type="KEGG" id="dwi:6645705"/>
<organism evidence="4">
    <name type="scientific">Drosophila willistoni</name>
    <name type="common">Fruit fly</name>
    <dbReference type="NCBI Taxonomy" id="7260"/>
    <lineage>
        <taxon>Eukaryota</taxon>
        <taxon>Metazoa</taxon>
        <taxon>Ecdysozoa</taxon>
        <taxon>Arthropoda</taxon>
        <taxon>Hexapoda</taxon>
        <taxon>Insecta</taxon>
        <taxon>Pterygota</taxon>
        <taxon>Neoptera</taxon>
        <taxon>Endopterygota</taxon>
        <taxon>Diptera</taxon>
        <taxon>Brachycera</taxon>
        <taxon>Muscomorpha</taxon>
        <taxon>Ephydroidea</taxon>
        <taxon>Drosophilidae</taxon>
        <taxon>Drosophila</taxon>
        <taxon>Sophophora</taxon>
    </lineage>
</organism>
<feature type="compositionally biased region" description="Polar residues" evidence="2">
    <location>
        <begin position="651"/>
        <end position="662"/>
    </location>
</feature>
<feature type="coiled-coil region" evidence="1">
    <location>
        <begin position="472"/>
        <end position="561"/>
    </location>
</feature>
<feature type="region of interest" description="Disordered" evidence="2">
    <location>
        <begin position="650"/>
        <end position="671"/>
    </location>
</feature>
<dbReference type="OrthoDB" id="6499155at2759"/>
<feature type="compositionally biased region" description="Gly residues" evidence="2">
    <location>
        <begin position="174"/>
        <end position="186"/>
    </location>
</feature>
<dbReference type="HOGENOM" id="CLU_466367_0_0_1"/>
<keyword evidence="4" id="KW-1185">Reference proteome</keyword>
<dbReference type="FunCoup" id="B4N5F9">
    <property type="interactions" value="11"/>
</dbReference>
<feature type="compositionally biased region" description="Polar residues" evidence="2">
    <location>
        <begin position="1"/>
        <end position="11"/>
    </location>
</feature>
<dbReference type="SMR" id="B4N5F9"/>
<feature type="region of interest" description="Disordered" evidence="2">
    <location>
        <begin position="135"/>
        <end position="199"/>
    </location>
</feature>
<feature type="region of interest" description="Disordered" evidence="2">
    <location>
        <begin position="342"/>
        <end position="363"/>
    </location>
</feature>
<dbReference type="InParanoid" id="B4N5F9"/>
<feature type="compositionally biased region" description="Gly residues" evidence="2">
    <location>
        <begin position="28"/>
        <end position="50"/>
    </location>
</feature>
<dbReference type="eggNOG" id="ENOG502QUJK">
    <property type="taxonomic scope" value="Eukaryota"/>
</dbReference>
<dbReference type="STRING" id="7260.B4N5F9"/>
<feature type="compositionally biased region" description="Low complexity" evidence="2">
    <location>
        <begin position="596"/>
        <end position="616"/>
    </location>
</feature>
<evidence type="ECO:0000313" key="4">
    <source>
        <dbReference type="Proteomes" id="UP000007798"/>
    </source>
</evidence>
<feature type="compositionally biased region" description="Low complexity" evidence="2">
    <location>
        <begin position="289"/>
        <end position="305"/>
    </location>
</feature>
<name>B4N5F9_DROWI</name>
<gene>
    <name evidence="3" type="primary">Dwil\GK20567</name>
    <name evidence="3" type="ORF">Dwil_GK20567</name>
</gene>
<keyword evidence="1" id="KW-0175">Coiled coil</keyword>
<evidence type="ECO:0000256" key="2">
    <source>
        <dbReference type="SAM" id="MobiDB-lite"/>
    </source>
</evidence>